<accession>A0A336LVR3</accession>
<keyword evidence="2" id="KW-0175">Coiled coil</keyword>
<organism evidence="3">
    <name type="scientific">Culicoides sonorensis</name>
    <name type="common">Biting midge</name>
    <dbReference type="NCBI Taxonomy" id="179676"/>
    <lineage>
        <taxon>Eukaryota</taxon>
        <taxon>Metazoa</taxon>
        <taxon>Ecdysozoa</taxon>
        <taxon>Arthropoda</taxon>
        <taxon>Hexapoda</taxon>
        <taxon>Insecta</taxon>
        <taxon>Pterygota</taxon>
        <taxon>Neoptera</taxon>
        <taxon>Endopterygota</taxon>
        <taxon>Diptera</taxon>
        <taxon>Nematocera</taxon>
        <taxon>Chironomoidea</taxon>
        <taxon>Ceratopogonidae</taxon>
        <taxon>Ceratopogoninae</taxon>
        <taxon>Culicoides</taxon>
        <taxon>Monoculicoides</taxon>
    </lineage>
</organism>
<proteinExistence type="predicted"/>
<dbReference type="OMA" id="KFLRNPY"/>
<comment type="subcellular location">
    <subcellularLocation>
        <location evidence="1">Mitochondrion</location>
    </subcellularLocation>
</comment>
<name>A0A336LVR3_CULSO</name>
<sequence>MLASISKHCLRLRHNPIRVRTFLSEAFNLTETWNARLSNPILQKVKADNFYYELELKFNQQNTASPIDIDIYANKVTDDNHFDEIADLLNKLRKTPEATNILDSTGHAYIRNLLEYDQIGQIIQVLDNRIEYGVFLDDYLANLVIDKLLKAGKFKEAARISTIFMLQEDFSNPITRALSLFACYKYLGNPEVFDDLKPPVEPEAEAGQKKKKKKEEIKVRVKFLRNPYFDDHFDIKDSQHLVGKTLTLIGREYSKLGNIKIGNNVQLLGLAIYQKYEDAVTLLESCKGSELEKDVIEKINEFFTKVEEQQQTEAFHALKSAIELVGSSHKVIEGNFEEKLNELCKSVVQENEAKEIEQQKKIYSAWTEIREKRLKEEIERLHRAERLKNVEQLTKEMEAEERKLWFFENEDQIDLDIESKRVYYPKRWFGKRKVPRKADENYIPPDIDRRRN</sequence>
<evidence type="ECO:0000313" key="3">
    <source>
        <dbReference type="EMBL" id="SSX21121.1"/>
    </source>
</evidence>
<protein>
    <submittedName>
        <fullName evidence="3">CSON003897 protein</fullName>
    </submittedName>
</protein>
<dbReference type="GO" id="GO:0005739">
    <property type="term" value="C:mitochondrion"/>
    <property type="evidence" value="ECO:0007669"/>
    <property type="project" value="UniProtKB-SubCell"/>
</dbReference>
<reference evidence="3" key="1">
    <citation type="submission" date="2018-07" db="EMBL/GenBank/DDBJ databases">
        <authorList>
            <person name="Quirk P.G."/>
            <person name="Krulwich T.A."/>
        </authorList>
    </citation>
    <scope>NUCLEOTIDE SEQUENCE</scope>
</reference>
<evidence type="ECO:0000256" key="1">
    <source>
        <dbReference type="ARBA" id="ARBA00004173"/>
    </source>
</evidence>
<dbReference type="AlphaFoldDB" id="A0A336LVR3"/>
<dbReference type="InterPro" id="IPR019266">
    <property type="entry name" value="Ribosomal_mS27"/>
</dbReference>
<dbReference type="PANTHER" id="PTHR21393">
    <property type="entry name" value="MITOCHONDRIAL 28S RIBOSOMAL PROTEIN S27"/>
    <property type="match status" value="1"/>
</dbReference>
<dbReference type="Pfam" id="PF10037">
    <property type="entry name" value="MRP-S27"/>
    <property type="match status" value="1"/>
</dbReference>
<dbReference type="PANTHER" id="PTHR21393:SF0">
    <property type="entry name" value="SMALL RIBOSOMAL SUBUNIT PROTEIN MS27"/>
    <property type="match status" value="1"/>
</dbReference>
<dbReference type="EMBL" id="UFQT01000174">
    <property type="protein sequence ID" value="SSX21121.1"/>
    <property type="molecule type" value="Genomic_DNA"/>
</dbReference>
<dbReference type="VEuPathDB" id="VectorBase:CSON003897"/>
<dbReference type="InterPro" id="IPR034913">
    <property type="entry name" value="mS27/PTCD2"/>
</dbReference>
<feature type="coiled-coil region" evidence="2">
    <location>
        <begin position="383"/>
        <end position="410"/>
    </location>
</feature>
<gene>
    <name evidence="3" type="primary">CSON003897</name>
</gene>
<evidence type="ECO:0000256" key="2">
    <source>
        <dbReference type="SAM" id="Coils"/>
    </source>
</evidence>